<sequence length="431" mass="47769">MATELFRDHDITLMDEPPHLPDGFNHLDIRYICGNGTDIKALKDAGISKIDLFIACSDLDEANMVACWTIKKIVNVETICFIRRADLFHNINSPSHTAYHTPYDIDTLIWPEQLLTQDIFRTISVPEAYEVEYFAGGRIKLLEYKITNDSPICNKRISDFPFPAEVLVIGIIRDHILSISDGNTIIQDGDKVVFMGKSSGVDRLAALLFETSNPIKTATVIGGGNVGYMLAVLLEQSHIRVKIIEANPERCLFLADTLASSLVLQGDGTDLELLETETVGDADVTICVTNNDEKNLLCGLLAKQLGSKRIITRVGNIRNAELFERVGIDVVVSPQDSALKELLNKLQKPDVNILARIERGQGEILQITLPESFKEQKLMDLKLPAKAIVGVIEHDHKLTIPNGQSIIRAGNKLKVFAMVNDAESIKSFLLK</sequence>
<reference evidence="5" key="1">
    <citation type="submission" date="2020-09" db="EMBL/GenBank/DDBJ databases">
        <title>Desulfogranum mesoprofundum gen. nov., sp. nov., a novel mesophilic, sulfate-reducing chemolithoautotroph isolated from a deep-sea hydrothermal vent chimney in the Suiyo Seamount.</title>
        <authorList>
            <person name="Hashimoto Y."/>
            <person name="Nakagawa S."/>
        </authorList>
    </citation>
    <scope>NUCLEOTIDE SEQUENCE</scope>
    <source>
        <strain evidence="5">KT2</strain>
    </source>
</reference>
<feature type="domain" description="RCK N-terminal" evidence="3">
    <location>
        <begin position="215"/>
        <end position="332"/>
    </location>
</feature>
<dbReference type="KEGG" id="dbk:DGMP_03510"/>
<dbReference type="NCBIfam" id="NF007039">
    <property type="entry name" value="PRK09496.3-2"/>
    <property type="match status" value="1"/>
</dbReference>
<keyword evidence="6" id="KW-1185">Reference proteome</keyword>
<accession>A0A8D5JCI3</accession>
<dbReference type="GO" id="GO:0008324">
    <property type="term" value="F:monoatomic cation transmembrane transporter activity"/>
    <property type="evidence" value="ECO:0007669"/>
    <property type="project" value="InterPro"/>
</dbReference>
<dbReference type="InterPro" id="IPR003148">
    <property type="entry name" value="RCK_N"/>
</dbReference>
<dbReference type="InterPro" id="IPR006037">
    <property type="entry name" value="RCK_C"/>
</dbReference>
<dbReference type="PANTHER" id="PTHR43833">
    <property type="entry name" value="POTASSIUM CHANNEL PROTEIN 2-RELATED-RELATED"/>
    <property type="match status" value="1"/>
</dbReference>
<gene>
    <name evidence="5" type="primary">trkA</name>
    <name evidence="5" type="ORF">DGMP_03510</name>
</gene>
<dbReference type="GO" id="GO:0006813">
    <property type="term" value="P:potassium ion transport"/>
    <property type="evidence" value="ECO:0007669"/>
    <property type="project" value="InterPro"/>
</dbReference>
<name>A0A8D5JCI3_9BACT</name>
<dbReference type="PANTHER" id="PTHR43833:SF5">
    <property type="entry name" value="TRK SYSTEM POTASSIUM UPTAKE PROTEIN TRKA"/>
    <property type="match status" value="1"/>
</dbReference>
<dbReference type="AlphaFoldDB" id="A0A8D5JCI3"/>
<proteinExistence type="predicted"/>
<evidence type="ECO:0000256" key="1">
    <source>
        <dbReference type="ARBA" id="ARBA00022448"/>
    </source>
</evidence>
<protein>
    <submittedName>
        <fullName evidence="5">Trk system potassium transport protein TrkA</fullName>
    </submittedName>
</protein>
<keyword evidence="1" id="KW-0813">Transport</keyword>
<feature type="domain" description="RCK C-terminal" evidence="4">
    <location>
        <begin position="352"/>
        <end position="431"/>
    </location>
</feature>
<feature type="domain" description="RCK C-terminal" evidence="4">
    <location>
        <begin position="129"/>
        <end position="210"/>
    </location>
</feature>
<dbReference type="PROSITE" id="PS51201">
    <property type="entry name" value="RCK_N"/>
    <property type="match status" value="1"/>
</dbReference>
<dbReference type="InterPro" id="IPR050721">
    <property type="entry name" value="Trk_Ktr_HKT_K-transport"/>
</dbReference>
<dbReference type="PROSITE" id="PS51202">
    <property type="entry name" value="RCK_C"/>
    <property type="match status" value="2"/>
</dbReference>
<keyword evidence="2" id="KW-0406">Ion transport</keyword>
<evidence type="ECO:0000259" key="4">
    <source>
        <dbReference type="PROSITE" id="PS51202"/>
    </source>
</evidence>
<evidence type="ECO:0000256" key="2">
    <source>
        <dbReference type="ARBA" id="ARBA00023065"/>
    </source>
</evidence>
<organism evidence="5 6">
    <name type="scientific">Desulfomarina profundi</name>
    <dbReference type="NCBI Taxonomy" id="2772557"/>
    <lineage>
        <taxon>Bacteria</taxon>
        <taxon>Pseudomonadati</taxon>
        <taxon>Thermodesulfobacteriota</taxon>
        <taxon>Desulfobulbia</taxon>
        <taxon>Desulfobulbales</taxon>
        <taxon>Desulfobulbaceae</taxon>
        <taxon>Desulfomarina</taxon>
    </lineage>
</organism>
<dbReference type="Pfam" id="PF02080">
    <property type="entry name" value="TrkA_C"/>
    <property type="match status" value="1"/>
</dbReference>
<dbReference type="EMBL" id="AP024086">
    <property type="protein sequence ID" value="BCL59658.1"/>
    <property type="molecule type" value="Genomic_DNA"/>
</dbReference>
<evidence type="ECO:0000259" key="3">
    <source>
        <dbReference type="PROSITE" id="PS51201"/>
    </source>
</evidence>
<evidence type="ECO:0000313" key="5">
    <source>
        <dbReference type="EMBL" id="BCL59658.1"/>
    </source>
</evidence>
<dbReference type="Proteomes" id="UP000826725">
    <property type="component" value="Chromosome"/>
</dbReference>
<evidence type="ECO:0000313" key="6">
    <source>
        <dbReference type="Proteomes" id="UP000826725"/>
    </source>
</evidence>
<dbReference type="Pfam" id="PF02254">
    <property type="entry name" value="TrkA_N"/>
    <property type="match status" value="2"/>
</dbReference>